<dbReference type="Gene3D" id="1.10.10.60">
    <property type="entry name" value="Homeodomain-like"/>
    <property type="match status" value="1"/>
</dbReference>
<keyword evidence="2 3" id="KW-0238">DNA-binding</keyword>
<dbReference type="InterPro" id="IPR009057">
    <property type="entry name" value="Homeodomain-like_sf"/>
</dbReference>
<organism evidence="6 7">
    <name type="scientific">Mucor flavus</name>
    <dbReference type="NCBI Taxonomy" id="439312"/>
    <lineage>
        <taxon>Eukaryota</taxon>
        <taxon>Fungi</taxon>
        <taxon>Fungi incertae sedis</taxon>
        <taxon>Mucoromycota</taxon>
        <taxon>Mucoromycotina</taxon>
        <taxon>Mucoromycetes</taxon>
        <taxon>Mucorales</taxon>
        <taxon>Mucorineae</taxon>
        <taxon>Mucoraceae</taxon>
        <taxon>Mucor</taxon>
    </lineage>
</organism>
<feature type="region of interest" description="Disordered" evidence="4">
    <location>
        <begin position="1"/>
        <end position="66"/>
    </location>
</feature>
<feature type="compositionally biased region" description="Polar residues" evidence="4">
    <location>
        <begin position="95"/>
        <end position="104"/>
    </location>
</feature>
<accession>A0ABP9Z5U3</accession>
<sequence length="204" mass="23489">MAKEKSRRVFLSSEEISTAEDNDTLPSEDDVDYGTPVRPRQRFSTEETSILERAFKETPRPSAETKKDLAAQFETVPGRIQIWFQNRRAKEKKISGTNTPQPADNNLHAEDRREPPHAKKPRLENDLEPVVPLRPNIYYSNPHIPPGSDMYIYRTPYIFADPRNIDPGVGSSRGYVERIRHEETIVNREDENDGNDDHNKKGSF</sequence>
<name>A0ABP9Z5U3_9FUNG</name>
<proteinExistence type="predicted"/>
<evidence type="ECO:0000313" key="7">
    <source>
        <dbReference type="Proteomes" id="UP001473302"/>
    </source>
</evidence>
<evidence type="ECO:0000313" key="6">
    <source>
        <dbReference type="EMBL" id="GAA5814490.1"/>
    </source>
</evidence>
<evidence type="ECO:0000256" key="3">
    <source>
        <dbReference type="RuleBase" id="RU000682"/>
    </source>
</evidence>
<dbReference type="InterPro" id="IPR051775">
    <property type="entry name" value="Homeobox_domain"/>
</dbReference>
<dbReference type="PANTHER" id="PTHR24323:SF7">
    <property type="entry name" value="HOMEOBOX DOMAIN-CONTAINING PROTEIN"/>
    <property type="match status" value="1"/>
</dbReference>
<evidence type="ECO:0000256" key="2">
    <source>
        <dbReference type="PROSITE-ProRule" id="PRU00108"/>
    </source>
</evidence>
<dbReference type="CDD" id="cd00086">
    <property type="entry name" value="homeodomain"/>
    <property type="match status" value="1"/>
</dbReference>
<dbReference type="Proteomes" id="UP001473302">
    <property type="component" value="Unassembled WGS sequence"/>
</dbReference>
<dbReference type="PROSITE" id="PS50071">
    <property type="entry name" value="HOMEOBOX_2"/>
    <property type="match status" value="1"/>
</dbReference>
<feature type="region of interest" description="Disordered" evidence="4">
    <location>
        <begin position="87"/>
        <end position="128"/>
    </location>
</feature>
<reference evidence="6 7" key="1">
    <citation type="submission" date="2024-04" db="EMBL/GenBank/DDBJ databases">
        <title>genome sequences of Mucor flavus KT1a and Helicostylum pulchrum KT1b strains isolated from the surface of a dry-aged beef.</title>
        <authorList>
            <person name="Toyotome T."/>
            <person name="Hosono M."/>
            <person name="Torimaru M."/>
            <person name="Fukuda K."/>
            <person name="Mikami N."/>
        </authorList>
    </citation>
    <scope>NUCLEOTIDE SEQUENCE [LARGE SCALE GENOMIC DNA]</scope>
    <source>
        <strain evidence="6 7">KT1a</strain>
    </source>
</reference>
<feature type="domain" description="Homeobox" evidence="5">
    <location>
        <begin position="34"/>
        <end position="94"/>
    </location>
</feature>
<evidence type="ECO:0000256" key="4">
    <source>
        <dbReference type="SAM" id="MobiDB-lite"/>
    </source>
</evidence>
<keyword evidence="7" id="KW-1185">Reference proteome</keyword>
<protein>
    <recommendedName>
        <fullName evidence="5">Homeobox domain-containing protein</fullName>
    </recommendedName>
</protein>
<dbReference type="EMBL" id="BAABUK010000021">
    <property type="protein sequence ID" value="GAA5814490.1"/>
    <property type="molecule type" value="Genomic_DNA"/>
</dbReference>
<evidence type="ECO:0000259" key="5">
    <source>
        <dbReference type="PROSITE" id="PS50071"/>
    </source>
</evidence>
<feature type="region of interest" description="Disordered" evidence="4">
    <location>
        <begin position="183"/>
        <end position="204"/>
    </location>
</feature>
<dbReference type="PANTHER" id="PTHR24323">
    <property type="entry name" value="CEH-10 HOMEODOMAIN-CONTAINING HOMOLOG"/>
    <property type="match status" value="1"/>
</dbReference>
<comment type="caution">
    <text evidence="6">The sequence shown here is derived from an EMBL/GenBank/DDBJ whole genome shotgun (WGS) entry which is preliminary data.</text>
</comment>
<keyword evidence="2 3" id="KW-0371">Homeobox</keyword>
<dbReference type="SUPFAM" id="SSF46689">
    <property type="entry name" value="Homeodomain-like"/>
    <property type="match status" value="1"/>
</dbReference>
<feature type="compositionally biased region" description="Basic and acidic residues" evidence="4">
    <location>
        <begin position="107"/>
        <end position="125"/>
    </location>
</feature>
<feature type="compositionally biased region" description="Acidic residues" evidence="4">
    <location>
        <begin position="17"/>
        <end position="32"/>
    </location>
</feature>
<dbReference type="SMART" id="SM00389">
    <property type="entry name" value="HOX"/>
    <property type="match status" value="1"/>
</dbReference>
<gene>
    <name evidence="6" type="ORF">MFLAVUS_007987</name>
</gene>
<feature type="DNA-binding region" description="Homeobox" evidence="2">
    <location>
        <begin position="36"/>
        <end position="95"/>
    </location>
</feature>
<dbReference type="Pfam" id="PF00046">
    <property type="entry name" value="Homeodomain"/>
    <property type="match status" value="1"/>
</dbReference>
<keyword evidence="2 3" id="KW-0539">Nucleus</keyword>
<comment type="subcellular location">
    <subcellularLocation>
        <location evidence="1 2 3">Nucleus</location>
    </subcellularLocation>
</comment>
<dbReference type="InterPro" id="IPR001356">
    <property type="entry name" value="HD"/>
</dbReference>
<evidence type="ECO:0000256" key="1">
    <source>
        <dbReference type="ARBA" id="ARBA00004123"/>
    </source>
</evidence>
<feature type="compositionally biased region" description="Basic and acidic residues" evidence="4">
    <location>
        <begin position="53"/>
        <end position="66"/>
    </location>
</feature>